<dbReference type="Gene3D" id="3.30.300.20">
    <property type="match status" value="1"/>
</dbReference>
<keyword evidence="3" id="KW-1185">Reference proteome</keyword>
<dbReference type="InterPro" id="IPR003718">
    <property type="entry name" value="OsmC/Ohr_fam"/>
</dbReference>
<dbReference type="PANTHER" id="PTHR33797">
    <property type="entry name" value="ORGANIC HYDROPEROXIDE RESISTANCE PROTEIN-LIKE"/>
    <property type="match status" value="1"/>
</dbReference>
<evidence type="ECO:0000313" key="2">
    <source>
        <dbReference type="EMBL" id="PRY80962.1"/>
    </source>
</evidence>
<dbReference type="NCBIfam" id="TIGR03561">
    <property type="entry name" value="organ_hyd_perox"/>
    <property type="match status" value="1"/>
</dbReference>
<dbReference type="Proteomes" id="UP000238205">
    <property type="component" value="Unassembled WGS sequence"/>
</dbReference>
<evidence type="ECO:0000313" key="3">
    <source>
        <dbReference type="Proteomes" id="UP000238205"/>
    </source>
</evidence>
<evidence type="ECO:0000256" key="1">
    <source>
        <dbReference type="ARBA" id="ARBA00007378"/>
    </source>
</evidence>
<dbReference type="AlphaFoldDB" id="A0A2T0W5A9"/>
<dbReference type="InterPro" id="IPR019953">
    <property type="entry name" value="OHR"/>
</dbReference>
<sequence>MPDKVVYTTSAVNIGARDGGNSHTPDHSYEVKIAPPKKMGGDGEGTNPEQLFALGYSACFHSALNHYKKEENIENNSQVTLTVHLLKDPEDGGFKLSVEIEVGVEDMSEEQAQKLAEKAHAFCPYSKATKGNIESTVKAVPYVEGK</sequence>
<dbReference type="OrthoDB" id="9797508at2"/>
<dbReference type="SUPFAM" id="SSF82784">
    <property type="entry name" value="OsmC-like"/>
    <property type="match status" value="1"/>
</dbReference>
<dbReference type="PANTHER" id="PTHR33797:SF2">
    <property type="entry name" value="ORGANIC HYDROPEROXIDE RESISTANCE PROTEIN-LIKE"/>
    <property type="match status" value="1"/>
</dbReference>
<dbReference type="GO" id="GO:0006979">
    <property type="term" value="P:response to oxidative stress"/>
    <property type="evidence" value="ECO:0007669"/>
    <property type="project" value="InterPro"/>
</dbReference>
<dbReference type="Pfam" id="PF02566">
    <property type="entry name" value="OsmC"/>
    <property type="match status" value="1"/>
</dbReference>
<accession>A0A2T0W5A9</accession>
<comment type="similarity">
    <text evidence="1">Belongs to the OsmC/Ohr family.</text>
</comment>
<organism evidence="2 3">
    <name type="scientific">Alkalibacterium olivapovliticus</name>
    <dbReference type="NCBI Taxonomy" id="99907"/>
    <lineage>
        <taxon>Bacteria</taxon>
        <taxon>Bacillati</taxon>
        <taxon>Bacillota</taxon>
        <taxon>Bacilli</taxon>
        <taxon>Lactobacillales</taxon>
        <taxon>Carnobacteriaceae</taxon>
        <taxon>Alkalibacterium</taxon>
    </lineage>
</organism>
<dbReference type="InterPro" id="IPR036102">
    <property type="entry name" value="OsmC/Ohrsf"/>
</dbReference>
<dbReference type="InterPro" id="IPR015946">
    <property type="entry name" value="KH_dom-like_a/b"/>
</dbReference>
<reference evidence="2 3" key="1">
    <citation type="submission" date="2018-03" db="EMBL/GenBank/DDBJ databases">
        <title>Genomic Encyclopedia of Archaeal and Bacterial Type Strains, Phase II (KMG-II): from individual species to whole genera.</title>
        <authorList>
            <person name="Goeker M."/>
        </authorList>
    </citation>
    <scope>NUCLEOTIDE SEQUENCE [LARGE SCALE GENOMIC DNA]</scope>
    <source>
        <strain evidence="2 3">DSM 13175</strain>
    </source>
</reference>
<comment type="caution">
    <text evidence="2">The sequence shown here is derived from an EMBL/GenBank/DDBJ whole genome shotgun (WGS) entry which is preliminary data.</text>
</comment>
<protein>
    <submittedName>
        <fullName evidence="2">Ohr subfamily peroxiredoxin</fullName>
    </submittedName>
</protein>
<gene>
    <name evidence="2" type="ORF">CLV38_12022</name>
</gene>
<dbReference type="EMBL" id="PVTO01000020">
    <property type="protein sequence ID" value="PRY80962.1"/>
    <property type="molecule type" value="Genomic_DNA"/>
</dbReference>
<proteinExistence type="inferred from homology"/>
<name>A0A2T0W5A9_9LACT</name>
<dbReference type="Gene3D" id="2.20.25.10">
    <property type="match status" value="1"/>
</dbReference>
<dbReference type="RefSeq" id="WP_106194779.1">
    <property type="nucleotide sequence ID" value="NZ_PVTO01000020.1"/>
</dbReference>